<evidence type="ECO:0000313" key="2">
    <source>
        <dbReference type="Proteomes" id="UP000634136"/>
    </source>
</evidence>
<keyword evidence="2" id="KW-1185">Reference proteome</keyword>
<gene>
    <name evidence="1" type="ORF">G2W53_042414</name>
</gene>
<accession>A0A834SFZ2</accession>
<comment type="caution">
    <text evidence="1">The sequence shown here is derived from an EMBL/GenBank/DDBJ whole genome shotgun (WGS) entry which is preliminary data.</text>
</comment>
<dbReference type="GO" id="GO:0016874">
    <property type="term" value="F:ligase activity"/>
    <property type="evidence" value="ECO:0007669"/>
    <property type="project" value="UniProtKB-KW"/>
</dbReference>
<name>A0A834SFZ2_9FABA</name>
<dbReference type="AlphaFoldDB" id="A0A834SFZ2"/>
<organism evidence="1 2">
    <name type="scientific">Senna tora</name>
    <dbReference type="NCBI Taxonomy" id="362788"/>
    <lineage>
        <taxon>Eukaryota</taxon>
        <taxon>Viridiplantae</taxon>
        <taxon>Streptophyta</taxon>
        <taxon>Embryophyta</taxon>
        <taxon>Tracheophyta</taxon>
        <taxon>Spermatophyta</taxon>
        <taxon>Magnoliopsida</taxon>
        <taxon>eudicotyledons</taxon>
        <taxon>Gunneridae</taxon>
        <taxon>Pentapetalae</taxon>
        <taxon>rosids</taxon>
        <taxon>fabids</taxon>
        <taxon>Fabales</taxon>
        <taxon>Fabaceae</taxon>
        <taxon>Caesalpinioideae</taxon>
        <taxon>Cassia clade</taxon>
        <taxon>Senna</taxon>
    </lineage>
</organism>
<keyword evidence="1" id="KW-0436">Ligase</keyword>
<dbReference type="Proteomes" id="UP000634136">
    <property type="component" value="Unassembled WGS sequence"/>
</dbReference>
<evidence type="ECO:0000313" key="1">
    <source>
        <dbReference type="EMBL" id="KAF7803303.1"/>
    </source>
</evidence>
<dbReference type="EMBL" id="JAAIUW010000013">
    <property type="protein sequence ID" value="KAF7803303.1"/>
    <property type="molecule type" value="Genomic_DNA"/>
</dbReference>
<sequence>MMEAGAVLSMKDVVVGEVPVALCIGSVLQKNTQSVFCSRDSKISIWEDIKKRPHIKAQLEWATQKP</sequence>
<protein>
    <submittedName>
        <fullName evidence="1">4-coumarate--CoA ligase 2</fullName>
    </submittedName>
</protein>
<proteinExistence type="predicted"/>
<reference evidence="1" key="1">
    <citation type="submission" date="2020-09" db="EMBL/GenBank/DDBJ databases">
        <title>Genome-Enabled Discovery of Anthraquinone Biosynthesis in Senna tora.</title>
        <authorList>
            <person name="Kang S.-H."/>
            <person name="Pandey R.P."/>
            <person name="Lee C.-M."/>
            <person name="Sim J.-S."/>
            <person name="Jeong J.-T."/>
            <person name="Choi B.-S."/>
            <person name="Jung M."/>
            <person name="Ginzburg D."/>
            <person name="Zhao K."/>
            <person name="Won S.Y."/>
            <person name="Oh T.-J."/>
            <person name="Yu Y."/>
            <person name="Kim N.-H."/>
            <person name="Lee O.R."/>
            <person name="Lee T.-H."/>
            <person name="Bashyal P."/>
            <person name="Kim T.-S."/>
            <person name="Lee W.-H."/>
            <person name="Kawkins C."/>
            <person name="Kim C.-K."/>
            <person name="Kim J.S."/>
            <person name="Ahn B.O."/>
            <person name="Rhee S.Y."/>
            <person name="Sohng J.K."/>
        </authorList>
    </citation>
    <scope>NUCLEOTIDE SEQUENCE</scope>
    <source>
        <tissue evidence="1">Leaf</tissue>
    </source>
</reference>